<dbReference type="OrthoDB" id="9786134at2"/>
<dbReference type="GO" id="GO:0030151">
    <property type="term" value="F:molybdenum ion binding"/>
    <property type="evidence" value="ECO:0007669"/>
    <property type="project" value="InterPro"/>
</dbReference>
<gene>
    <name evidence="2" type="ORF">FQ154_06020</name>
</gene>
<comment type="caution">
    <text evidence="2">The sequence shown here is derived from an EMBL/GenBank/DDBJ whole genome shotgun (WGS) entry which is preliminary data.</text>
</comment>
<dbReference type="PANTHER" id="PTHR30212:SF2">
    <property type="entry name" value="PROTEIN YIIM"/>
    <property type="match status" value="1"/>
</dbReference>
<reference evidence="2 3" key="1">
    <citation type="submission" date="2019-07" db="EMBL/GenBank/DDBJ databases">
        <title>Analysis of the biochemical properties, biological activity and biotechnological potential of siderophores and biosurfactants produced by Antarctic psychrotolerant bacteria.</title>
        <authorList>
            <person name="Styczynski M."/>
            <person name="Krucon T."/>
            <person name="Decewicz P."/>
            <person name="Dziewit L."/>
        </authorList>
    </citation>
    <scope>NUCLEOTIDE SEQUENCE [LARGE SCALE GENOMIC DNA]</scope>
    <source>
        <strain evidence="2 3">ANT_H27</strain>
    </source>
</reference>
<dbReference type="InterPro" id="IPR011037">
    <property type="entry name" value="Pyrv_Knase-like_insert_dom_sf"/>
</dbReference>
<sequence length="228" mass="24195">MSIPAAATEAESTSLGTGVLEAVCIVHGLKPDAGAVGITAIDKRPILGKVKVRKIGLYADVQVDREHHGGYDQAVYAYGAAEAERWGAELGREVPAGLFGENLRVAGIETSDAIVGERWAIGVAVIVEVTCPRIPCSTFARHLQEEDWVQRFTQRGDIGCFLKVIRTGKIAAGDTITVLSRPGHGVRIRDIFHGPTARQAQALLAHQEATGIELPAKVLRTLGGASMG</sequence>
<dbReference type="SUPFAM" id="SSF50800">
    <property type="entry name" value="PK beta-barrel domain-like"/>
    <property type="match status" value="1"/>
</dbReference>
<dbReference type="PROSITE" id="PS51340">
    <property type="entry name" value="MOSC"/>
    <property type="match status" value="1"/>
</dbReference>
<name>A0A5B0EKD6_9MICC</name>
<dbReference type="PANTHER" id="PTHR30212">
    <property type="entry name" value="PROTEIN YIIM"/>
    <property type="match status" value="1"/>
</dbReference>
<dbReference type="GO" id="GO:0030170">
    <property type="term" value="F:pyridoxal phosphate binding"/>
    <property type="evidence" value="ECO:0007669"/>
    <property type="project" value="InterPro"/>
</dbReference>
<dbReference type="Pfam" id="PF03473">
    <property type="entry name" value="MOSC"/>
    <property type="match status" value="1"/>
</dbReference>
<dbReference type="AlphaFoldDB" id="A0A5B0EKD6"/>
<dbReference type="EMBL" id="VOBL01000005">
    <property type="protein sequence ID" value="KAA0977819.1"/>
    <property type="molecule type" value="Genomic_DNA"/>
</dbReference>
<dbReference type="GO" id="GO:0003824">
    <property type="term" value="F:catalytic activity"/>
    <property type="evidence" value="ECO:0007669"/>
    <property type="project" value="InterPro"/>
</dbReference>
<evidence type="ECO:0000259" key="1">
    <source>
        <dbReference type="PROSITE" id="PS51340"/>
    </source>
</evidence>
<dbReference type="Gene3D" id="2.40.33.20">
    <property type="entry name" value="PK beta-barrel domain-like"/>
    <property type="match status" value="1"/>
</dbReference>
<evidence type="ECO:0000313" key="2">
    <source>
        <dbReference type="EMBL" id="KAA0977819.1"/>
    </source>
</evidence>
<evidence type="ECO:0000313" key="3">
    <source>
        <dbReference type="Proteomes" id="UP000323856"/>
    </source>
</evidence>
<dbReference type="Proteomes" id="UP000323856">
    <property type="component" value="Unassembled WGS sequence"/>
</dbReference>
<proteinExistence type="predicted"/>
<protein>
    <submittedName>
        <fullName evidence="2">MOSC domain-containing protein</fullName>
    </submittedName>
</protein>
<accession>A0A5B0EKD6</accession>
<dbReference type="RefSeq" id="WP_149619026.1">
    <property type="nucleotide sequence ID" value="NZ_JBITUG010000008.1"/>
</dbReference>
<feature type="domain" description="MOSC" evidence="1">
    <location>
        <begin position="33"/>
        <end position="179"/>
    </location>
</feature>
<dbReference type="InterPro" id="IPR052353">
    <property type="entry name" value="Benzoxazolinone_Detox_Enz"/>
</dbReference>
<dbReference type="InterPro" id="IPR005302">
    <property type="entry name" value="MoCF_Sase_C"/>
</dbReference>
<organism evidence="2 3">
    <name type="scientific">Paeniglutamicibacter gangotriensis</name>
    <dbReference type="NCBI Taxonomy" id="254787"/>
    <lineage>
        <taxon>Bacteria</taxon>
        <taxon>Bacillati</taxon>
        <taxon>Actinomycetota</taxon>
        <taxon>Actinomycetes</taxon>
        <taxon>Micrococcales</taxon>
        <taxon>Micrococcaceae</taxon>
        <taxon>Paeniglutamicibacter</taxon>
    </lineage>
</organism>